<evidence type="ECO:0000256" key="2">
    <source>
        <dbReference type="ARBA" id="ARBA00013855"/>
    </source>
</evidence>
<name>A0A645BYB9_9ZZZZ</name>
<reference evidence="6" key="1">
    <citation type="submission" date="2019-08" db="EMBL/GenBank/DDBJ databases">
        <authorList>
            <person name="Kucharzyk K."/>
            <person name="Murdoch R.W."/>
            <person name="Higgins S."/>
            <person name="Loffler F."/>
        </authorList>
    </citation>
    <scope>NUCLEOTIDE SEQUENCE</scope>
</reference>
<accession>A0A645BYB9</accession>
<dbReference type="Pfam" id="PF04085">
    <property type="entry name" value="MreC"/>
    <property type="match status" value="1"/>
</dbReference>
<evidence type="ECO:0000256" key="4">
    <source>
        <dbReference type="ARBA" id="ARBA00032089"/>
    </source>
</evidence>
<gene>
    <name evidence="6" type="ORF">SDC9_117130</name>
</gene>
<dbReference type="Gene3D" id="2.40.10.350">
    <property type="entry name" value="Rod shape-determining protein MreC, domain 2"/>
    <property type="match status" value="1"/>
</dbReference>
<evidence type="ECO:0000256" key="3">
    <source>
        <dbReference type="ARBA" id="ARBA00022960"/>
    </source>
</evidence>
<dbReference type="GO" id="GO:0005886">
    <property type="term" value="C:plasma membrane"/>
    <property type="evidence" value="ECO:0007669"/>
    <property type="project" value="TreeGrafter"/>
</dbReference>
<dbReference type="InterPro" id="IPR042175">
    <property type="entry name" value="Cell/Rod_MreC_2"/>
</dbReference>
<comment type="caution">
    <text evidence="6">The sequence shown here is derived from an EMBL/GenBank/DDBJ whole genome shotgun (WGS) entry which is preliminary data.</text>
</comment>
<dbReference type="AlphaFoldDB" id="A0A645BYB9"/>
<dbReference type="EMBL" id="VSSQ01023323">
    <property type="protein sequence ID" value="MPM70177.1"/>
    <property type="molecule type" value="Genomic_DNA"/>
</dbReference>
<dbReference type="PANTHER" id="PTHR34138:SF1">
    <property type="entry name" value="CELL SHAPE-DETERMINING PROTEIN MREC"/>
    <property type="match status" value="1"/>
</dbReference>
<dbReference type="Gene3D" id="2.40.10.340">
    <property type="entry name" value="Rod shape-determining protein MreC, domain 1"/>
    <property type="match status" value="1"/>
</dbReference>
<proteinExistence type="inferred from homology"/>
<dbReference type="InterPro" id="IPR055342">
    <property type="entry name" value="MreC_beta-barrel_core"/>
</dbReference>
<dbReference type="PANTHER" id="PTHR34138">
    <property type="entry name" value="CELL SHAPE-DETERMINING PROTEIN MREC"/>
    <property type="match status" value="1"/>
</dbReference>
<sequence length="264" mass="29476">MRKPDSGDFSKEVIHGLVALATSLLLLALAPQLSAFRTPSDWVGKFLYYPEIPAVFLSDTLRKVSFWFKERADLIAQIQELSQENWVLKLAINKDEVEEIKKKIEQSAEYVRITLRSPENWWTEIRINQGKEKGLQPGSPVLQNGNLVGRITRVEKGYSWAELITSASLFIPVVVDQTRDLGIVTGDGQGDIWLQYIPEGRSIEKNMTVSTALVSESLPPGLPVGKVTGDLRHFSGGFVAYKIEPGADFVQLYSVEVLKGDTEQ</sequence>
<evidence type="ECO:0000259" key="5">
    <source>
        <dbReference type="Pfam" id="PF04085"/>
    </source>
</evidence>
<dbReference type="InterPro" id="IPR007221">
    <property type="entry name" value="MreC"/>
</dbReference>
<dbReference type="GO" id="GO:0008360">
    <property type="term" value="P:regulation of cell shape"/>
    <property type="evidence" value="ECO:0007669"/>
    <property type="project" value="UniProtKB-KW"/>
</dbReference>
<organism evidence="6">
    <name type="scientific">bioreactor metagenome</name>
    <dbReference type="NCBI Taxonomy" id="1076179"/>
    <lineage>
        <taxon>unclassified sequences</taxon>
        <taxon>metagenomes</taxon>
        <taxon>ecological metagenomes</taxon>
    </lineage>
</organism>
<feature type="domain" description="Rod shape-determining protein MreC beta-barrel core" evidence="5">
    <location>
        <begin position="114"/>
        <end position="259"/>
    </location>
</feature>
<comment type="similarity">
    <text evidence="1">Belongs to the MreC family.</text>
</comment>
<protein>
    <recommendedName>
        <fullName evidence="2">Cell shape-determining protein MreC</fullName>
    </recommendedName>
    <alternativeName>
        <fullName evidence="4">Cell shape protein MreC</fullName>
    </alternativeName>
</protein>
<evidence type="ECO:0000313" key="6">
    <source>
        <dbReference type="EMBL" id="MPM70177.1"/>
    </source>
</evidence>
<evidence type="ECO:0000256" key="1">
    <source>
        <dbReference type="ARBA" id="ARBA00009369"/>
    </source>
</evidence>
<dbReference type="InterPro" id="IPR042177">
    <property type="entry name" value="Cell/Rod_1"/>
</dbReference>
<keyword evidence="3" id="KW-0133">Cell shape</keyword>